<dbReference type="Proteomes" id="UP000346198">
    <property type="component" value="Unassembled WGS sequence"/>
</dbReference>
<dbReference type="AlphaFoldDB" id="A0A6C2UQG7"/>
<organism evidence="1 2">
    <name type="scientific">Pontiella sulfatireligans</name>
    <dbReference type="NCBI Taxonomy" id="2750658"/>
    <lineage>
        <taxon>Bacteria</taxon>
        <taxon>Pseudomonadati</taxon>
        <taxon>Kiritimatiellota</taxon>
        <taxon>Kiritimatiellia</taxon>
        <taxon>Kiritimatiellales</taxon>
        <taxon>Pontiellaceae</taxon>
        <taxon>Pontiella</taxon>
    </lineage>
</organism>
<evidence type="ECO:0000313" key="2">
    <source>
        <dbReference type="Proteomes" id="UP000346198"/>
    </source>
</evidence>
<name>A0A6C2UQG7_9BACT</name>
<gene>
    <name evidence="1" type="ORF">SCARR_04402</name>
</gene>
<reference evidence="1 2" key="1">
    <citation type="submission" date="2019-04" db="EMBL/GenBank/DDBJ databases">
        <authorList>
            <person name="Van Vliet M D."/>
        </authorList>
    </citation>
    <scope>NUCLEOTIDE SEQUENCE [LARGE SCALE GENOMIC DNA]</scope>
    <source>
        <strain evidence="1 2">F21</strain>
    </source>
</reference>
<evidence type="ECO:0000313" key="1">
    <source>
        <dbReference type="EMBL" id="VGO22319.1"/>
    </source>
</evidence>
<keyword evidence="2" id="KW-1185">Reference proteome</keyword>
<protein>
    <submittedName>
        <fullName evidence="1">Uncharacterized protein</fullName>
    </submittedName>
</protein>
<proteinExistence type="predicted"/>
<dbReference type="RefSeq" id="WP_136063706.1">
    <property type="nucleotide sequence ID" value="NZ_CAAHFH010000002.1"/>
</dbReference>
<sequence>MELNTEIENRGYYLSVRRQLESAIRNCLLKIKGYARKTKNTSIQKVCEWMESPDWSACPYFHKAPQSKSDPRCFQTLSREDFAFIRPREAAVLGCPYGEDFIWRTGMLWGLLAEELRKTPPCEGDSGPEEITEYQIISHEVLIETWNLLKTWESIYMLANHDHGDHAEFIHHHLNRALSGIVWSQFSRSLEGGRKIADNARPLRQEIIDAGRRIDPQQKRSANSLAEELSLTFRIKKMIPDPQNKGGYKPIFQARKGCGKSNIRKILLVEGWLNRTNN</sequence>
<accession>A0A6C2UQG7</accession>
<dbReference type="EMBL" id="CAAHFH010000002">
    <property type="protein sequence ID" value="VGO22319.1"/>
    <property type="molecule type" value="Genomic_DNA"/>
</dbReference>